<evidence type="ECO:0000313" key="2">
    <source>
        <dbReference type="EMBL" id="CAI2381309.1"/>
    </source>
</evidence>
<organism evidence="2 3">
    <name type="scientific">Euplotes crassus</name>
    <dbReference type="NCBI Taxonomy" id="5936"/>
    <lineage>
        <taxon>Eukaryota</taxon>
        <taxon>Sar</taxon>
        <taxon>Alveolata</taxon>
        <taxon>Ciliophora</taxon>
        <taxon>Intramacronucleata</taxon>
        <taxon>Spirotrichea</taxon>
        <taxon>Hypotrichia</taxon>
        <taxon>Euplotida</taxon>
        <taxon>Euplotidae</taxon>
        <taxon>Moneuplotes</taxon>
    </lineage>
</organism>
<keyword evidence="3" id="KW-1185">Reference proteome</keyword>
<evidence type="ECO:0000313" key="3">
    <source>
        <dbReference type="Proteomes" id="UP001295684"/>
    </source>
</evidence>
<protein>
    <submittedName>
        <fullName evidence="2">Uncharacterized protein</fullName>
    </submittedName>
</protein>
<name>A0AAD1XYT2_EUPCR</name>
<feature type="transmembrane region" description="Helical" evidence="1">
    <location>
        <begin position="51"/>
        <end position="74"/>
    </location>
</feature>
<sequence length="87" mass="9969">MCLQVLKHITTSSSTPTLQKKASMRFVSRLMIIIAPIQISFDEIYKQCGTLVRALGIILHILAILSHSAIWRFINELIRAQYSSYYL</sequence>
<comment type="caution">
    <text evidence="2">The sequence shown here is derived from an EMBL/GenBank/DDBJ whole genome shotgun (WGS) entry which is preliminary data.</text>
</comment>
<feature type="transmembrane region" description="Helical" evidence="1">
    <location>
        <begin position="26"/>
        <end position="45"/>
    </location>
</feature>
<keyword evidence="1" id="KW-0472">Membrane</keyword>
<keyword evidence="1" id="KW-1133">Transmembrane helix</keyword>
<dbReference type="Proteomes" id="UP001295684">
    <property type="component" value="Unassembled WGS sequence"/>
</dbReference>
<dbReference type="EMBL" id="CAMPGE010023358">
    <property type="protein sequence ID" value="CAI2381309.1"/>
    <property type="molecule type" value="Genomic_DNA"/>
</dbReference>
<proteinExistence type="predicted"/>
<reference evidence="2" key="1">
    <citation type="submission" date="2023-07" db="EMBL/GenBank/DDBJ databases">
        <authorList>
            <consortium name="AG Swart"/>
            <person name="Singh M."/>
            <person name="Singh A."/>
            <person name="Seah K."/>
            <person name="Emmerich C."/>
        </authorList>
    </citation>
    <scope>NUCLEOTIDE SEQUENCE</scope>
    <source>
        <strain evidence="2">DP1</strain>
    </source>
</reference>
<keyword evidence="1" id="KW-0812">Transmembrane</keyword>
<evidence type="ECO:0000256" key="1">
    <source>
        <dbReference type="SAM" id="Phobius"/>
    </source>
</evidence>
<dbReference type="AlphaFoldDB" id="A0AAD1XYT2"/>
<gene>
    <name evidence="2" type="ORF">ECRASSUSDP1_LOCUS22762</name>
</gene>
<accession>A0AAD1XYT2</accession>